<dbReference type="InterPro" id="IPR011009">
    <property type="entry name" value="Kinase-like_dom_sf"/>
</dbReference>
<evidence type="ECO:0000313" key="3">
    <source>
        <dbReference type="EMBL" id="CAK9078604.1"/>
    </source>
</evidence>
<gene>
    <name evidence="3" type="ORF">CCMP2556_LOCUS38747</name>
</gene>
<evidence type="ECO:0008006" key="5">
    <source>
        <dbReference type="Google" id="ProtNLM"/>
    </source>
</evidence>
<name>A0ABP0PUK3_9DINO</name>
<dbReference type="PANTHER" id="PTHR44329">
    <property type="entry name" value="SERINE/THREONINE-PROTEIN KINASE TNNI3K-RELATED"/>
    <property type="match status" value="1"/>
</dbReference>
<dbReference type="InterPro" id="IPR000719">
    <property type="entry name" value="Prot_kinase_dom"/>
</dbReference>
<dbReference type="PANTHER" id="PTHR44329:SF289">
    <property type="entry name" value="SERINE_THREONINE-PROTEIN KINASE VIK"/>
    <property type="match status" value="1"/>
</dbReference>
<accession>A0ABP0PUK3</accession>
<dbReference type="Pfam" id="PF07714">
    <property type="entry name" value="PK_Tyr_Ser-Thr"/>
    <property type="match status" value="1"/>
</dbReference>
<protein>
    <recommendedName>
        <fullName evidence="5">Protein kinase domain-containing protein</fullName>
    </recommendedName>
</protein>
<proteinExistence type="predicted"/>
<comment type="caution">
    <text evidence="3">The sequence shown here is derived from an EMBL/GenBank/DDBJ whole genome shotgun (WGS) entry which is preliminary data.</text>
</comment>
<reference evidence="3 4" key="1">
    <citation type="submission" date="2024-02" db="EMBL/GenBank/DDBJ databases">
        <authorList>
            <person name="Chen Y."/>
            <person name="Shah S."/>
            <person name="Dougan E. K."/>
            <person name="Thang M."/>
            <person name="Chan C."/>
        </authorList>
    </citation>
    <scope>NUCLEOTIDE SEQUENCE [LARGE SCALE GENOMIC DNA]</scope>
</reference>
<dbReference type="InterPro" id="IPR008271">
    <property type="entry name" value="Ser/Thr_kinase_AS"/>
</dbReference>
<dbReference type="Gene3D" id="1.10.510.10">
    <property type="entry name" value="Transferase(Phosphotransferase) domain 1"/>
    <property type="match status" value="1"/>
</dbReference>
<feature type="domain" description="Protein kinase" evidence="1">
    <location>
        <begin position="124"/>
        <end position="416"/>
    </location>
</feature>
<dbReference type="PROSITE" id="PS00108">
    <property type="entry name" value="PROTEIN_KINASE_ST"/>
    <property type="match status" value="1"/>
</dbReference>
<dbReference type="SMART" id="SM00220">
    <property type="entry name" value="S_TKc"/>
    <property type="match status" value="1"/>
</dbReference>
<dbReference type="Proteomes" id="UP001642484">
    <property type="component" value="Unassembled WGS sequence"/>
</dbReference>
<evidence type="ECO:0000259" key="1">
    <source>
        <dbReference type="PROSITE" id="PS50011"/>
    </source>
</evidence>
<sequence>MFAWCCAEQSPKTSKEVRGFEDPSNAEADLLLDDIEVGSHCSKTSVAALPVLSEDKDLKEELPMTLTEMSQEKVLAEESTTEGHSGPKFSWEAMAPAVRNEPVDFVRLELRAVDSHWRLESSEIHMKKELSKTLKSTLYLATWKGTEVVMKCVQIPEEPIGIKFSSESITASRPMQGNDVDEKLLEELLHEIELLSSLRHPDLVLFIGACLDKDSPVMCITEYMPGGDLERYYMAKRNQNQTDRWRPPLQQILDWCSAVARALSFLHTRDEPIVHRDLKPLNLLLTKHLEVKIADLGISKMMAAVASDVYNMTGGVGSWLYMAPEVVRHQHYNEKVDIYAFALIMFFMSAGKAPFHEMGKDPELVLKEYVKGNEPRPSDSECHSQLRPIMKAAWAVDYKERPSAERMVEQFQHVKEDYTPGGSCFCSKA</sequence>
<dbReference type="InterPro" id="IPR001763">
    <property type="entry name" value="Rhodanese-like_dom"/>
</dbReference>
<dbReference type="SUPFAM" id="SSF56112">
    <property type="entry name" value="Protein kinase-like (PK-like)"/>
    <property type="match status" value="1"/>
</dbReference>
<dbReference type="Gene3D" id="3.30.200.20">
    <property type="entry name" value="Phosphorylase Kinase, domain 1"/>
    <property type="match status" value="1"/>
</dbReference>
<keyword evidence="4" id="KW-1185">Reference proteome</keyword>
<dbReference type="InterPro" id="IPR001245">
    <property type="entry name" value="Ser-Thr/Tyr_kinase_cat_dom"/>
</dbReference>
<organism evidence="3 4">
    <name type="scientific">Durusdinium trenchii</name>
    <dbReference type="NCBI Taxonomy" id="1381693"/>
    <lineage>
        <taxon>Eukaryota</taxon>
        <taxon>Sar</taxon>
        <taxon>Alveolata</taxon>
        <taxon>Dinophyceae</taxon>
        <taxon>Suessiales</taxon>
        <taxon>Symbiodiniaceae</taxon>
        <taxon>Durusdinium</taxon>
    </lineage>
</organism>
<evidence type="ECO:0000313" key="4">
    <source>
        <dbReference type="Proteomes" id="UP001642484"/>
    </source>
</evidence>
<evidence type="ECO:0000259" key="2">
    <source>
        <dbReference type="PROSITE" id="PS50206"/>
    </source>
</evidence>
<feature type="domain" description="Rhodanese" evidence="2">
    <location>
        <begin position="308"/>
        <end position="328"/>
    </location>
</feature>
<dbReference type="EMBL" id="CAXAMN010023583">
    <property type="protein sequence ID" value="CAK9078604.1"/>
    <property type="molecule type" value="Genomic_DNA"/>
</dbReference>
<dbReference type="PROSITE" id="PS50011">
    <property type="entry name" value="PROTEIN_KINASE_DOM"/>
    <property type="match status" value="1"/>
</dbReference>
<dbReference type="PROSITE" id="PS50206">
    <property type="entry name" value="RHODANESE_3"/>
    <property type="match status" value="1"/>
</dbReference>
<dbReference type="InterPro" id="IPR051681">
    <property type="entry name" value="Ser/Thr_Kinases-Pseudokinases"/>
</dbReference>